<dbReference type="InterPro" id="IPR002401">
    <property type="entry name" value="Cyt_P450_E_grp-I"/>
</dbReference>
<evidence type="ECO:0000256" key="6">
    <source>
        <dbReference type="ARBA" id="ARBA00022989"/>
    </source>
</evidence>
<keyword evidence="6 14" id="KW-1133">Transmembrane helix</keyword>
<dbReference type="GO" id="GO:0020037">
    <property type="term" value="F:heme binding"/>
    <property type="evidence" value="ECO:0007669"/>
    <property type="project" value="InterPro"/>
</dbReference>
<keyword evidence="5 11" id="KW-0479">Metal-binding</keyword>
<dbReference type="PRINTS" id="PR00385">
    <property type="entry name" value="P450"/>
</dbReference>
<dbReference type="Gene3D" id="1.10.630.10">
    <property type="entry name" value="Cytochrome P450"/>
    <property type="match status" value="1"/>
</dbReference>
<dbReference type="PANTHER" id="PTHR24282">
    <property type="entry name" value="CYTOCHROME P450 FAMILY MEMBER"/>
    <property type="match status" value="1"/>
</dbReference>
<evidence type="ECO:0000256" key="14">
    <source>
        <dbReference type="SAM" id="Phobius"/>
    </source>
</evidence>
<evidence type="ECO:0000256" key="12">
    <source>
        <dbReference type="RuleBase" id="RU000461"/>
    </source>
</evidence>
<evidence type="ECO:0000256" key="8">
    <source>
        <dbReference type="ARBA" id="ARBA00023004"/>
    </source>
</evidence>
<proteinExistence type="inferred from homology"/>
<evidence type="ECO:0000256" key="3">
    <source>
        <dbReference type="ARBA" id="ARBA00022617"/>
    </source>
</evidence>
<comment type="similarity">
    <text evidence="2 12">Belongs to the cytochrome P450 family.</text>
</comment>
<comment type="subcellular location">
    <subcellularLocation>
        <location evidence="1">Membrane</location>
    </subcellularLocation>
</comment>
<dbReference type="GO" id="GO:0006629">
    <property type="term" value="P:lipid metabolic process"/>
    <property type="evidence" value="ECO:0007669"/>
    <property type="project" value="UniProtKB-ARBA"/>
</dbReference>
<dbReference type="Proteomes" id="UP001515500">
    <property type="component" value="Chromosome 12"/>
</dbReference>
<dbReference type="GO" id="GO:0005506">
    <property type="term" value="F:iron ion binding"/>
    <property type="evidence" value="ECO:0007669"/>
    <property type="project" value="InterPro"/>
</dbReference>
<dbReference type="PROSITE" id="PS00086">
    <property type="entry name" value="CYTOCHROME_P450"/>
    <property type="match status" value="1"/>
</dbReference>
<name>A0AB40CCX0_DIOCR</name>
<dbReference type="InterPro" id="IPR017972">
    <property type="entry name" value="Cyt_P450_CS"/>
</dbReference>
<keyword evidence="4 14" id="KW-0812">Transmembrane</keyword>
<keyword evidence="9 12" id="KW-0503">Monooxygenase</keyword>
<dbReference type="InterPro" id="IPR001128">
    <property type="entry name" value="Cyt_P450"/>
</dbReference>
<dbReference type="InterPro" id="IPR036396">
    <property type="entry name" value="Cyt_P450_sf"/>
</dbReference>
<keyword evidence="10 14" id="KW-0472">Membrane</keyword>
<dbReference type="GeneID" id="120273916"/>
<evidence type="ECO:0000256" key="9">
    <source>
        <dbReference type="ARBA" id="ARBA00023033"/>
    </source>
</evidence>
<evidence type="ECO:0000313" key="16">
    <source>
        <dbReference type="RefSeq" id="XP_039136595.1"/>
    </source>
</evidence>
<feature type="binding site" description="axial binding residue" evidence="11">
    <location>
        <position position="509"/>
    </location>
    <ligand>
        <name>heme</name>
        <dbReference type="ChEBI" id="CHEBI:30413"/>
    </ligand>
    <ligandPart>
        <name>Fe</name>
        <dbReference type="ChEBI" id="CHEBI:18248"/>
    </ligandPart>
</feature>
<evidence type="ECO:0000256" key="2">
    <source>
        <dbReference type="ARBA" id="ARBA00010617"/>
    </source>
</evidence>
<dbReference type="RefSeq" id="XP_039136595.1">
    <property type="nucleotide sequence ID" value="XM_039280661.1"/>
</dbReference>
<keyword evidence="7 12" id="KW-0560">Oxidoreductase</keyword>
<dbReference type="PRINTS" id="PR00463">
    <property type="entry name" value="EP450I"/>
</dbReference>
<dbReference type="GO" id="GO:0016705">
    <property type="term" value="F:oxidoreductase activity, acting on paired donors, with incorporation or reduction of molecular oxygen"/>
    <property type="evidence" value="ECO:0007669"/>
    <property type="project" value="InterPro"/>
</dbReference>
<dbReference type="GO" id="GO:0004497">
    <property type="term" value="F:monooxygenase activity"/>
    <property type="evidence" value="ECO:0007669"/>
    <property type="project" value="UniProtKB-KW"/>
</dbReference>
<sequence length="561" mass="63913">MRRSSAIKELVMMRILLGLGFLFNISLFFVGFITTFALYLYYISWMKPERTRNELRKQGIKGPNPLFFYGNLLEMKRILLEEKARRGREKGGACHIHHDYTSSVFPYFTQWRKTYGHVFLYTMGNVPALHVSHPDVVKDINLCLSLDLGKATYLKKAHEPLFGHGILKSNGVLWAHQRKIIAPEFFLDKVKGMIELMIDSAISLVKLWYEKVEDGGGIVEVKVDDDLRSYSADVISRACFGSSYSKGKEIFSKLRALQQAVSKPNLLLEITGLRQLPTKRNREVWKLSKEIHSLILKVVKENNKEHQQEQDEEDKKKCKNLLEAILKSVNGGHQHHQHNHNDNKNNDNNNNDNDDMDKFIVDNCKTIYFAGHETTAVTATWCLMLLALHPDWQDRARAELVSVCGPGSVPDAQALQKMKLLTMIIQETLRLYPPGAYVTRETLQDMKLGGIHIPKGVNIYVPVPTLHHDPTAWGPDVHRFNPDRFTNGVRGACKLPHMYVPFGAGTRTCLGQTFAMTELKIVLALILNNFSFSLSPKYKHSPVLRLIVEPEFGVDLIVKKV</sequence>
<dbReference type="GO" id="GO:0016020">
    <property type="term" value="C:membrane"/>
    <property type="evidence" value="ECO:0007669"/>
    <property type="project" value="UniProtKB-SubCell"/>
</dbReference>
<evidence type="ECO:0000256" key="10">
    <source>
        <dbReference type="ARBA" id="ARBA00023136"/>
    </source>
</evidence>
<evidence type="ECO:0000256" key="4">
    <source>
        <dbReference type="ARBA" id="ARBA00022692"/>
    </source>
</evidence>
<reference evidence="16" key="1">
    <citation type="submission" date="2025-08" db="UniProtKB">
        <authorList>
            <consortium name="RefSeq"/>
        </authorList>
    </citation>
    <scope>IDENTIFICATION</scope>
</reference>
<protein>
    <submittedName>
        <fullName evidence="16">Cytochrome P450 714B2-like</fullName>
    </submittedName>
</protein>
<dbReference type="AlphaFoldDB" id="A0AB40CCX0"/>
<accession>A0AB40CCX0</accession>
<evidence type="ECO:0000256" key="5">
    <source>
        <dbReference type="ARBA" id="ARBA00022723"/>
    </source>
</evidence>
<dbReference type="InterPro" id="IPR050665">
    <property type="entry name" value="Cytochrome_P450_Monooxygen"/>
</dbReference>
<evidence type="ECO:0000313" key="15">
    <source>
        <dbReference type="Proteomes" id="UP001515500"/>
    </source>
</evidence>
<comment type="cofactor">
    <cofactor evidence="11">
        <name>heme</name>
        <dbReference type="ChEBI" id="CHEBI:30413"/>
    </cofactor>
</comment>
<gene>
    <name evidence="16" type="primary">LOC120273916</name>
</gene>
<dbReference type="SUPFAM" id="SSF48264">
    <property type="entry name" value="Cytochrome P450"/>
    <property type="match status" value="1"/>
</dbReference>
<keyword evidence="8 11" id="KW-0408">Iron</keyword>
<keyword evidence="3 11" id="KW-0349">Heme</keyword>
<evidence type="ECO:0000256" key="7">
    <source>
        <dbReference type="ARBA" id="ARBA00023002"/>
    </source>
</evidence>
<keyword evidence="15" id="KW-1185">Reference proteome</keyword>
<dbReference type="PANTHER" id="PTHR24282:SF36">
    <property type="entry name" value="CYTOCHROME P450 714A1-RELATED"/>
    <property type="match status" value="1"/>
</dbReference>
<evidence type="ECO:0000256" key="1">
    <source>
        <dbReference type="ARBA" id="ARBA00004370"/>
    </source>
</evidence>
<evidence type="ECO:0000256" key="13">
    <source>
        <dbReference type="SAM" id="MobiDB-lite"/>
    </source>
</evidence>
<feature type="transmembrane region" description="Helical" evidence="14">
    <location>
        <begin position="21"/>
        <end position="42"/>
    </location>
</feature>
<evidence type="ECO:0000256" key="11">
    <source>
        <dbReference type="PIRSR" id="PIRSR602401-1"/>
    </source>
</evidence>
<dbReference type="Pfam" id="PF00067">
    <property type="entry name" value="p450"/>
    <property type="match status" value="1"/>
</dbReference>
<organism evidence="15 16">
    <name type="scientific">Dioscorea cayennensis subsp. rotundata</name>
    <name type="common">White Guinea yam</name>
    <name type="synonym">Dioscorea rotundata</name>
    <dbReference type="NCBI Taxonomy" id="55577"/>
    <lineage>
        <taxon>Eukaryota</taxon>
        <taxon>Viridiplantae</taxon>
        <taxon>Streptophyta</taxon>
        <taxon>Embryophyta</taxon>
        <taxon>Tracheophyta</taxon>
        <taxon>Spermatophyta</taxon>
        <taxon>Magnoliopsida</taxon>
        <taxon>Liliopsida</taxon>
        <taxon>Dioscoreales</taxon>
        <taxon>Dioscoreaceae</taxon>
        <taxon>Dioscorea</taxon>
    </lineage>
</organism>
<feature type="region of interest" description="Disordered" evidence="13">
    <location>
        <begin position="331"/>
        <end position="354"/>
    </location>
</feature>